<evidence type="ECO:0000313" key="2">
    <source>
        <dbReference type="Proteomes" id="UP000018725"/>
    </source>
</evidence>
<keyword evidence="2" id="KW-1185">Reference proteome</keyword>
<reference evidence="1 2" key="1">
    <citation type="journal article" date="2014" name="Genome Announc.">
        <title>Complete Genome Sequence of Pseudomonas sp. Strain TKP, Isolated from a gamma-Hexachlorocyclohexane-Degrading Mixed Culture.</title>
        <authorList>
            <person name="Ohtsubo Y."/>
            <person name="Kishida K."/>
            <person name="Sato T."/>
            <person name="Tabata M."/>
            <person name="Kawasumi T."/>
            <person name="Ogura Y."/>
            <person name="Hayashi T."/>
            <person name="Tsuda M."/>
            <person name="Nagata Y."/>
        </authorList>
    </citation>
    <scope>NUCLEOTIDE SEQUENCE [LARGE SCALE GENOMIC DNA]</scope>
    <source>
        <strain evidence="1 2">TKP</strain>
    </source>
</reference>
<accession>A0ACA7P6C9</accession>
<dbReference type="Proteomes" id="UP000018725">
    <property type="component" value="Chromosome"/>
</dbReference>
<gene>
    <name evidence="1" type="ORF">U771_14985</name>
</gene>
<dbReference type="EMBL" id="CP006852">
    <property type="protein sequence ID" value="AHC35521.1"/>
    <property type="molecule type" value="Genomic_DNA"/>
</dbReference>
<sequence length="201" mass="22877">MFAIRAMWIALIVVPASWILIETLSKVFSLSGPESTAAAAWTQGIGSILAIIGAGIFPYWHQSRVESRKADRLRSIVLMLARNQQEHLRLLHSTLFNAQEDFGHKTISPYIENEWPMKWPAHTEALRAIPIADLDAGQVYMVNELKVGADYAWRICKDLENWNVLGDRERSVIVRLNHYWEMARLTVALLDKGREPISSAR</sequence>
<organism evidence="1 2">
    <name type="scientific">Pseudomonas gorinensis</name>
    <dbReference type="NCBI Taxonomy" id="3240790"/>
    <lineage>
        <taxon>Bacteria</taxon>
        <taxon>Pseudomonadati</taxon>
        <taxon>Pseudomonadota</taxon>
        <taxon>Gammaproteobacteria</taxon>
        <taxon>Pseudomonadales</taxon>
        <taxon>Pseudomonadaceae</taxon>
        <taxon>Pseudomonas</taxon>
    </lineage>
</organism>
<evidence type="ECO:0000313" key="1">
    <source>
        <dbReference type="EMBL" id="AHC35521.1"/>
    </source>
</evidence>
<name>A0ACA7P6C9_9PSED</name>
<proteinExistence type="predicted"/>
<protein>
    <submittedName>
        <fullName evidence="1">Uncharacterized protein</fullName>
    </submittedName>
</protein>